<dbReference type="Proteomes" id="UP000052232">
    <property type="component" value="Unassembled WGS sequence"/>
</dbReference>
<keyword evidence="2" id="KW-0732">Signal</keyword>
<dbReference type="EMBL" id="JACT01000002">
    <property type="protein sequence ID" value="KMS55912.1"/>
    <property type="molecule type" value="Genomic_DNA"/>
</dbReference>
<dbReference type="RefSeq" id="WP_066604707.1">
    <property type="nucleotide sequence ID" value="NZ_KQ130434.1"/>
</dbReference>
<name>A0A0J7XWF7_9SPHN</name>
<dbReference type="Gene3D" id="3.40.640.10">
    <property type="entry name" value="Type I PLP-dependent aspartate aminotransferase-like (Major domain)"/>
    <property type="match status" value="1"/>
</dbReference>
<feature type="domain" description="Aminotransferase class V" evidence="3">
    <location>
        <begin position="87"/>
        <end position="258"/>
    </location>
</feature>
<evidence type="ECO:0000313" key="4">
    <source>
        <dbReference type="EMBL" id="KMS55912.1"/>
    </source>
</evidence>
<dbReference type="GO" id="GO:0008483">
    <property type="term" value="F:transaminase activity"/>
    <property type="evidence" value="ECO:0007669"/>
    <property type="project" value="UniProtKB-KW"/>
</dbReference>
<keyword evidence="4" id="KW-0032">Aminotransferase</keyword>
<evidence type="ECO:0000256" key="2">
    <source>
        <dbReference type="SAM" id="SignalP"/>
    </source>
</evidence>
<dbReference type="PANTHER" id="PTHR43586">
    <property type="entry name" value="CYSTEINE DESULFURASE"/>
    <property type="match status" value="1"/>
</dbReference>
<dbReference type="InterPro" id="IPR006311">
    <property type="entry name" value="TAT_signal"/>
</dbReference>
<accession>A0A0J7XWF7</accession>
<proteinExistence type="predicted"/>
<protein>
    <submittedName>
        <fullName evidence="4">Aminotransferase class V</fullName>
    </submittedName>
</protein>
<evidence type="ECO:0000256" key="1">
    <source>
        <dbReference type="ARBA" id="ARBA00022898"/>
    </source>
</evidence>
<dbReference type="AlphaFoldDB" id="A0A0J7XWF7"/>
<reference evidence="4 5" key="1">
    <citation type="journal article" date="2015" name="G3 (Bethesda)">
        <title>Insights into Ongoing Evolution of the Hexachlorocyclohexane Catabolic Pathway from Comparative Genomics of Ten Sphingomonadaceae Strains.</title>
        <authorList>
            <person name="Pearce S.L."/>
            <person name="Oakeshott J.G."/>
            <person name="Pandey G."/>
        </authorList>
    </citation>
    <scope>NUCLEOTIDE SEQUENCE [LARGE SCALE GENOMIC DNA]</scope>
    <source>
        <strain evidence="4 5">LL01</strain>
    </source>
</reference>
<keyword evidence="1" id="KW-0663">Pyridoxal phosphate</keyword>
<sequence length="420" mass="44266">MTISRRQALGAAIAVPLAAQAAQAGRASKPSLPDRSSFAATPIAYLDSASTHPISLGARAAMDAYVAARTLDPAAAALRPVDRAATIAKFARLVNADPDELCWVQSTTMGEQAVLRALGFPHKGGRVVTDTLHFYAGFPMYRELAKQGVDVAWVQARDGRIAMDDMAKAITPGTTLVSLSLVSTYNGFQHDLKAVCDLVHAAGALVYADIIHAAGAIPVDLHASSVDFAACATYKWLMGDFGLGFLYARRGVLDALPLADFGYYGFAAPGAPPGIGLSPPQTHVYPMDAPGNEPVSYAIRPGALGHFGTGTYAQAVVAAIDHGLDHIATLTVPAIQAHAQSLIAPLRDGLTAKGYRLITPPGTRTPLLTALLPDAKTRLADPLAKAQVRISLHDHHFRIAPSIFNDMHDVDRLLAALPRA</sequence>
<keyword evidence="4" id="KW-0808">Transferase</keyword>
<dbReference type="InterPro" id="IPR000192">
    <property type="entry name" value="Aminotrans_V_dom"/>
</dbReference>
<dbReference type="InterPro" id="IPR015422">
    <property type="entry name" value="PyrdxlP-dep_Trfase_small"/>
</dbReference>
<dbReference type="InterPro" id="IPR015421">
    <property type="entry name" value="PyrdxlP-dep_Trfase_major"/>
</dbReference>
<dbReference type="Pfam" id="PF00266">
    <property type="entry name" value="Aminotran_5"/>
    <property type="match status" value="1"/>
</dbReference>
<dbReference type="SUPFAM" id="SSF53383">
    <property type="entry name" value="PLP-dependent transferases"/>
    <property type="match status" value="1"/>
</dbReference>
<feature type="chain" id="PRO_5005291746" evidence="2">
    <location>
        <begin position="22"/>
        <end position="420"/>
    </location>
</feature>
<dbReference type="PATRIC" id="fig|1420583.3.peg.2702"/>
<dbReference type="STRING" id="1420583.V473_14450"/>
<evidence type="ECO:0000313" key="5">
    <source>
        <dbReference type="Proteomes" id="UP000052232"/>
    </source>
</evidence>
<organism evidence="4 5">
    <name type="scientific">Sphingobium cupriresistens LL01</name>
    <dbReference type="NCBI Taxonomy" id="1420583"/>
    <lineage>
        <taxon>Bacteria</taxon>
        <taxon>Pseudomonadati</taxon>
        <taxon>Pseudomonadota</taxon>
        <taxon>Alphaproteobacteria</taxon>
        <taxon>Sphingomonadales</taxon>
        <taxon>Sphingomonadaceae</taxon>
        <taxon>Sphingobium</taxon>
    </lineage>
</organism>
<comment type="caution">
    <text evidence="4">The sequence shown here is derived from an EMBL/GenBank/DDBJ whole genome shotgun (WGS) entry which is preliminary data.</text>
</comment>
<dbReference type="Gene3D" id="3.90.1150.10">
    <property type="entry name" value="Aspartate Aminotransferase, domain 1"/>
    <property type="match status" value="1"/>
</dbReference>
<dbReference type="PROSITE" id="PS51318">
    <property type="entry name" value="TAT"/>
    <property type="match status" value="1"/>
</dbReference>
<evidence type="ECO:0000259" key="3">
    <source>
        <dbReference type="Pfam" id="PF00266"/>
    </source>
</evidence>
<gene>
    <name evidence="4" type="ORF">V473_14450</name>
</gene>
<dbReference type="InterPro" id="IPR015424">
    <property type="entry name" value="PyrdxlP-dep_Trfase"/>
</dbReference>
<keyword evidence="5" id="KW-1185">Reference proteome</keyword>
<dbReference type="PANTHER" id="PTHR43586:SF8">
    <property type="entry name" value="CYSTEINE DESULFURASE 1, CHLOROPLASTIC"/>
    <property type="match status" value="1"/>
</dbReference>
<feature type="signal peptide" evidence="2">
    <location>
        <begin position="1"/>
        <end position="21"/>
    </location>
</feature>